<evidence type="ECO:0000313" key="1">
    <source>
        <dbReference type="EMBL" id="KAI8440549.1"/>
    </source>
</evidence>
<accession>A0ACC0KW17</accession>
<evidence type="ECO:0000313" key="2">
    <source>
        <dbReference type="Proteomes" id="UP001064048"/>
    </source>
</evidence>
<comment type="caution">
    <text evidence="1">The sequence shown here is derived from an EMBL/GenBank/DDBJ whole genome shotgun (WGS) entry which is preliminary data.</text>
</comment>
<protein>
    <submittedName>
        <fullName evidence="1">Uncharacterized protein</fullName>
    </submittedName>
</protein>
<reference evidence="1 2" key="1">
    <citation type="journal article" date="2022" name="Genome Biol. Evol.">
        <title>The Spruce Budworm Genome: Reconstructing the Evolutionary History of Antifreeze Proteins.</title>
        <authorList>
            <person name="Beliveau C."/>
            <person name="Gagne P."/>
            <person name="Picq S."/>
            <person name="Vernygora O."/>
            <person name="Keeling C.I."/>
            <person name="Pinkney K."/>
            <person name="Doucet D."/>
            <person name="Wen F."/>
            <person name="Johnston J.S."/>
            <person name="Maaroufi H."/>
            <person name="Boyle B."/>
            <person name="Laroche J."/>
            <person name="Dewar K."/>
            <person name="Juretic N."/>
            <person name="Blackburn G."/>
            <person name="Nisole A."/>
            <person name="Brunet B."/>
            <person name="Brandao M."/>
            <person name="Lumley L."/>
            <person name="Duan J."/>
            <person name="Quan G."/>
            <person name="Lucarotti C.J."/>
            <person name="Roe A.D."/>
            <person name="Sperling F.A.H."/>
            <person name="Levesque R.C."/>
            <person name="Cusson M."/>
        </authorList>
    </citation>
    <scope>NUCLEOTIDE SEQUENCE [LARGE SCALE GENOMIC DNA]</scope>
    <source>
        <strain evidence="1">Glfc:IPQL:Cfum</strain>
    </source>
</reference>
<dbReference type="EMBL" id="CM046102">
    <property type="protein sequence ID" value="KAI8440549.1"/>
    <property type="molecule type" value="Genomic_DNA"/>
</dbReference>
<sequence>MWVEYIPWPGLTIDWSGQNIYWTDTTTQRIEVARLDGSSRRTLIWQGLKKPKSIALDPKKGYMYWSELGSKTIKRAAMDGSSPSTLIDQVGKVSMGDGDRSPSVFRIFTKAEGEQVDLDRVAWSTPLAALLVVWLCFARVRLGG</sequence>
<dbReference type="Proteomes" id="UP001064048">
    <property type="component" value="Chromosome 2"/>
</dbReference>
<gene>
    <name evidence="1" type="ORF">MSG28_001791</name>
</gene>
<proteinExistence type="predicted"/>
<keyword evidence="2" id="KW-1185">Reference proteome</keyword>
<name>A0ACC0KW17_CHOFU</name>
<organism evidence="1 2">
    <name type="scientific">Choristoneura fumiferana</name>
    <name type="common">Spruce budworm moth</name>
    <name type="synonym">Archips fumiferana</name>
    <dbReference type="NCBI Taxonomy" id="7141"/>
    <lineage>
        <taxon>Eukaryota</taxon>
        <taxon>Metazoa</taxon>
        <taxon>Ecdysozoa</taxon>
        <taxon>Arthropoda</taxon>
        <taxon>Hexapoda</taxon>
        <taxon>Insecta</taxon>
        <taxon>Pterygota</taxon>
        <taxon>Neoptera</taxon>
        <taxon>Endopterygota</taxon>
        <taxon>Lepidoptera</taxon>
        <taxon>Glossata</taxon>
        <taxon>Ditrysia</taxon>
        <taxon>Tortricoidea</taxon>
        <taxon>Tortricidae</taxon>
        <taxon>Tortricinae</taxon>
        <taxon>Choristoneura</taxon>
    </lineage>
</organism>